<protein>
    <recommendedName>
        <fullName evidence="1">F-box domain-containing protein</fullName>
    </recommendedName>
</protein>
<dbReference type="SMART" id="SM00256">
    <property type="entry name" value="FBOX"/>
    <property type="match status" value="1"/>
</dbReference>
<gene>
    <name evidence="2" type="ORF">QYE76_007700</name>
</gene>
<reference evidence="2" key="1">
    <citation type="submission" date="2023-07" db="EMBL/GenBank/DDBJ databases">
        <title>A chromosome-level genome assembly of Lolium multiflorum.</title>
        <authorList>
            <person name="Chen Y."/>
            <person name="Copetti D."/>
            <person name="Kolliker R."/>
            <person name="Studer B."/>
        </authorList>
    </citation>
    <scope>NUCLEOTIDE SEQUENCE</scope>
    <source>
        <strain evidence="2">02402/16</strain>
        <tissue evidence="2">Leaf</tissue>
    </source>
</reference>
<proteinExistence type="predicted"/>
<name>A0AAD8QI54_LOLMU</name>
<dbReference type="AlphaFoldDB" id="A0AAD8QI54"/>
<dbReference type="PANTHER" id="PTHR33207">
    <property type="entry name" value="F-BOX DOMAIN CONTAINING PROTEIN-RELATED"/>
    <property type="match status" value="1"/>
</dbReference>
<sequence length="434" mass="48416">MAGRERQRRRNNKLKRASWKSMILPGPTGVDHIPDHLLELVLVRVDSSLTLIRAAFACKRWRRIIADTSFLARFSSINPAYVLGHYHVVNPSHGDKLLPDGNYQVFVPDPSMADVIDRRHFSLDFLPDVNRGSSSLERPESRGRPPSSWELADSRGSLLLLYRLRTNMIGQLFFPDLVVCEPLSRRYQGIGYPPEMRRNLCFGAFLLDGVSVQGTGGCISMSNFRVIIAAFEYDPYGHGGLRACVFSGSDGGWSLGQRATGVPLPVPEFSVLTFVGRTQWSLYWAIQRDGVLLSLDETTAEFSLAEFPDAVVGMTHERSTLRIVGGEDGAVRVIRVIDTDLVVFVQLQGNGEWVKENLVRLLEATSGLPGHNEMNFQQPAVIVAANATSVLLTPIRETCFFSVELDTLEVERTHERNKYAGPAYPQGRSQDLDR</sequence>
<dbReference type="SUPFAM" id="SSF81383">
    <property type="entry name" value="F-box domain"/>
    <property type="match status" value="1"/>
</dbReference>
<evidence type="ECO:0000259" key="1">
    <source>
        <dbReference type="PROSITE" id="PS50181"/>
    </source>
</evidence>
<accession>A0AAD8QI54</accession>
<comment type="caution">
    <text evidence="2">The sequence shown here is derived from an EMBL/GenBank/DDBJ whole genome shotgun (WGS) entry which is preliminary data.</text>
</comment>
<evidence type="ECO:0000313" key="2">
    <source>
        <dbReference type="EMBL" id="KAK1602710.1"/>
    </source>
</evidence>
<dbReference type="InterPro" id="IPR001810">
    <property type="entry name" value="F-box_dom"/>
</dbReference>
<dbReference type="EMBL" id="JAUUTY010000201">
    <property type="protein sequence ID" value="KAK1602710.1"/>
    <property type="molecule type" value="Genomic_DNA"/>
</dbReference>
<organism evidence="2 3">
    <name type="scientific">Lolium multiflorum</name>
    <name type="common">Italian ryegrass</name>
    <name type="synonym">Lolium perenne subsp. multiflorum</name>
    <dbReference type="NCBI Taxonomy" id="4521"/>
    <lineage>
        <taxon>Eukaryota</taxon>
        <taxon>Viridiplantae</taxon>
        <taxon>Streptophyta</taxon>
        <taxon>Embryophyta</taxon>
        <taxon>Tracheophyta</taxon>
        <taxon>Spermatophyta</taxon>
        <taxon>Magnoliopsida</taxon>
        <taxon>Liliopsida</taxon>
        <taxon>Poales</taxon>
        <taxon>Poaceae</taxon>
        <taxon>BOP clade</taxon>
        <taxon>Pooideae</taxon>
        <taxon>Poodae</taxon>
        <taxon>Poeae</taxon>
        <taxon>Poeae Chloroplast Group 2 (Poeae type)</taxon>
        <taxon>Loliodinae</taxon>
        <taxon>Loliinae</taxon>
        <taxon>Lolium</taxon>
    </lineage>
</organism>
<keyword evidence="3" id="KW-1185">Reference proteome</keyword>
<dbReference type="Proteomes" id="UP001231189">
    <property type="component" value="Unassembled WGS sequence"/>
</dbReference>
<dbReference type="Gene3D" id="1.20.1280.50">
    <property type="match status" value="1"/>
</dbReference>
<dbReference type="InterPro" id="IPR036047">
    <property type="entry name" value="F-box-like_dom_sf"/>
</dbReference>
<evidence type="ECO:0000313" key="3">
    <source>
        <dbReference type="Proteomes" id="UP001231189"/>
    </source>
</evidence>
<dbReference type="PROSITE" id="PS50181">
    <property type="entry name" value="FBOX"/>
    <property type="match status" value="1"/>
</dbReference>
<feature type="domain" description="F-box" evidence="1">
    <location>
        <begin position="27"/>
        <end position="74"/>
    </location>
</feature>